<dbReference type="AlphaFoldDB" id="A0A9N9J2C2"/>
<gene>
    <name evidence="1" type="ORF">CPELLU_LOCUS15187</name>
</gene>
<dbReference type="SUPFAM" id="SSF53098">
    <property type="entry name" value="Ribonuclease H-like"/>
    <property type="match status" value="1"/>
</dbReference>
<comment type="caution">
    <text evidence="1">The sequence shown here is derived from an EMBL/GenBank/DDBJ whole genome shotgun (WGS) entry which is preliminary data.</text>
</comment>
<sequence length="115" mass="13457">KLVEELVKIFELFEIATEVFSAEKYPMLLVVYSIIEVLKSEFEKDPNSTLNKNNFDKEYYEPKYASFLATLLDSRLKKMHALSNYFKNEAIKVCYKELNNIIINVPSVQFTAFLV</sequence>
<protein>
    <submittedName>
        <fullName evidence="1">10968_t:CDS:1</fullName>
    </submittedName>
</protein>
<organism evidence="1 2">
    <name type="scientific">Cetraspora pellucida</name>
    <dbReference type="NCBI Taxonomy" id="1433469"/>
    <lineage>
        <taxon>Eukaryota</taxon>
        <taxon>Fungi</taxon>
        <taxon>Fungi incertae sedis</taxon>
        <taxon>Mucoromycota</taxon>
        <taxon>Glomeromycotina</taxon>
        <taxon>Glomeromycetes</taxon>
        <taxon>Diversisporales</taxon>
        <taxon>Gigasporaceae</taxon>
        <taxon>Cetraspora</taxon>
    </lineage>
</organism>
<dbReference type="EMBL" id="CAJVQA010019433">
    <property type="protein sequence ID" value="CAG8759082.1"/>
    <property type="molecule type" value="Genomic_DNA"/>
</dbReference>
<evidence type="ECO:0000313" key="1">
    <source>
        <dbReference type="EMBL" id="CAG8759082.1"/>
    </source>
</evidence>
<accession>A0A9N9J2C2</accession>
<feature type="non-terminal residue" evidence="1">
    <location>
        <position position="1"/>
    </location>
</feature>
<keyword evidence="2" id="KW-1185">Reference proteome</keyword>
<dbReference type="OrthoDB" id="2444807at2759"/>
<dbReference type="Proteomes" id="UP000789759">
    <property type="component" value="Unassembled WGS sequence"/>
</dbReference>
<name>A0A9N9J2C2_9GLOM</name>
<proteinExistence type="predicted"/>
<reference evidence="1" key="1">
    <citation type="submission" date="2021-06" db="EMBL/GenBank/DDBJ databases">
        <authorList>
            <person name="Kallberg Y."/>
            <person name="Tangrot J."/>
            <person name="Rosling A."/>
        </authorList>
    </citation>
    <scope>NUCLEOTIDE SEQUENCE</scope>
    <source>
        <strain evidence="1">FL966</strain>
    </source>
</reference>
<dbReference type="InterPro" id="IPR012337">
    <property type="entry name" value="RNaseH-like_sf"/>
</dbReference>
<evidence type="ECO:0000313" key="2">
    <source>
        <dbReference type="Proteomes" id="UP000789759"/>
    </source>
</evidence>